<dbReference type="InterPro" id="IPR023696">
    <property type="entry name" value="Ureohydrolase_dom_sf"/>
</dbReference>
<dbReference type="PANTHER" id="PTHR10625:SF5">
    <property type="entry name" value="HISTONE DEACETYLASE"/>
    <property type="match status" value="1"/>
</dbReference>
<keyword evidence="4" id="KW-0678">Repressor</keyword>
<dbReference type="GO" id="GO:0040029">
    <property type="term" value="P:epigenetic regulation of gene expression"/>
    <property type="evidence" value="ECO:0007669"/>
    <property type="project" value="TreeGrafter"/>
</dbReference>
<comment type="caution">
    <text evidence="11">The sequence shown here is derived from an EMBL/GenBank/DDBJ whole genome shotgun (WGS) entry which is preliminary data.</text>
</comment>
<proteinExistence type="inferred from homology"/>
<gene>
    <name evidence="11" type="ORF">UJA718_LOCUS24051</name>
</gene>
<evidence type="ECO:0000256" key="5">
    <source>
        <dbReference type="ARBA" id="ARBA00022801"/>
    </source>
</evidence>
<dbReference type="InterPro" id="IPR023801">
    <property type="entry name" value="His_deacetylse_dom"/>
</dbReference>
<name>A0A820TPH8_9BILA</name>
<keyword evidence="6" id="KW-0156">Chromatin regulator</keyword>
<evidence type="ECO:0000256" key="7">
    <source>
        <dbReference type="ARBA" id="ARBA00023015"/>
    </source>
</evidence>
<accession>A0A820TPH8</accession>
<keyword evidence="12" id="KW-1185">Reference proteome</keyword>
<dbReference type="Gene3D" id="3.40.800.20">
    <property type="entry name" value="Histone deacetylase domain"/>
    <property type="match status" value="1"/>
</dbReference>
<evidence type="ECO:0000256" key="4">
    <source>
        <dbReference type="ARBA" id="ARBA00022491"/>
    </source>
</evidence>
<evidence type="ECO:0000256" key="3">
    <source>
        <dbReference type="ARBA" id="ARBA00012111"/>
    </source>
</evidence>
<evidence type="ECO:0000313" key="12">
    <source>
        <dbReference type="Proteomes" id="UP000663873"/>
    </source>
</evidence>
<dbReference type="EC" id="3.5.1.98" evidence="3"/>
<protein>
    <recommendedName>
        <fullName evidence="3">histone deacetylase</fullName>
        <ecNumber evidence="3">3.5.1.98</ecNumber>
    </recommendedName>
</protein>
<dbReference type="InterPro" id="IPR037138">
    <property type="entry name" value="His_deacetylse_dom_sf"/>
</dbReference>
<evidence type="ECO:0000256" key="6">
    <source>
        <dbReference type="ARBA" id="ARBA00022853"/>
    </source>
</evidence>
<keyword evidence="7" id="KW-0805">Transcription regulation</keyword>
<sequence length="138" mass="15106">MAYEYNPEFVLVCAGFDAAEGDRIGWGKLSACAYSQMTHMLLSLANGRVLEVLEGGYCLSQLNVCGSACVATLLGDSPVRCSEDAAKYPQDLVSLPTIRIIKNIHRPFWSSLFSIPVQDESTIDQLAESLEQKAMIKN</sequence>
<dbReference type="SUPFAM" id="SSF52768">
    <property type="entry name" value="Arginase/deacetylase"/>
    <property type="match status" value="1"/>
</dbReference>
<keyword evidence="8" id="KW-0804">Transcription</keyword>
<evidence type="ECO:0000313" key="11">
    <source>
        <dbReference type="EMBL" id="CAF4469073.1"/>
    </source>
</evidence>
<evidence type="ECO:0000256" key="2">
    <source>
        <dbReference type="ARBA" id="ARBA00007738"/>
    </source>
</evidence>
<evidence type="ECO:0000259" key="10">
    <source>
        <dbReference type="Pfam" id="PF00850"/>
    </source>
</evidence>
<dbReference type="GO" id="GO:0000118">
    <property type="term" value="C:histone deacetylase complex"/>
    <property type="evidence" value="ECO:0007669"/>
    <property type="project" value="TreeGrafter"/>
</dbReference>
<evidence type="ECO:0000256" key="9">
    <source>
        <dbReference type="ARBA" id="ARBA00023242"/>
    </source>
</evidence>
<reference evidence="11" key="1">
    <citation type="submission" date="2021-02" db="EMBL/GenBank/DDBJ databases">
        <authorList>
            <person name="Nowell W R."/>
        </authorList>
    </citation>
    <scope>NUCLEOTIDE SEQUENCE</scope>
</reference>
<organism evidence="11 12">
    <name type="scientific">Rotaria socialis</name>
    <dbReference type="NCBI Taxonomy" id="392032"/>
    <lineage>
        <taxon>Eukaryota</taxon>
        <taxon>Metazoa</taxon>
        <taxon>Spiralia</taxon>
        <taxon>Gnathifera</taxon>
        <taxon>Rotifera</taxon>
        <taxon>Eurotatoria</taxon>
        <taxon>Bdelloidea</taxon>
        <taxon>Philodinida</taxon>
        <taxon>Philodinidae</taxon>
        <taxon>Rotaria</taxon>
    </lineage>
</organism>
<dbReference type="Pfam" id="PF00850">
    <property type="entry name" value="Hist_deacetyl"/>
    <property type="match status" value="1"/>
</dbReference>
<keyword evidence="9" id="KW-0539">Nucleus</keyword>
<evidence type="ECO:0000256" key="8">
    <source>
        <dbReference type="ARBA" id="ARBA00023163"/>
    </source>
</evidence>
<feature type="domain" description="Histone deacetylase" evidence="10">
    <location>
        <begin position="2"/>
        <end position="72"/>
    </location>
</feature>
<dbReference type="Proteomes" id="UP000663873">
    <property type="component" value="Unassembled WGS sequence"/>
</dbReference>
<dbReference type="EMBL" id="CAJOBP010005423">
    <property type="protein sequence ID" value="CAF4469073.1"/>
    <property type="molecule type" value="Genomic_DNA"/>
</dbReference>
<dbReference type="AlphaFoldDB" id="A0A820TPH8"/>
<keyword evidence="5" id="KW-0378">Hydrolase</keyword>
<comment type="subcellular location">
    <subcellularLocation>
        <location evidence="1">Nucleus</location>
    </subcellularLocation>
</comment>
<dbReference type="PANTHER" id="PTHR10625">
    <property type="entry name" value="HISTONE DEACETYLASE HDAC1-RELATED"/>
    <property type="match status" value="1"/>
</dbReference>
<comment type="similarity">
    <text evidence="2">Belongs to the histone deacetylase family. HD type 2 subfamily.</text>
</comment>
<dbReference type="GO" id="GO:0141221">
    <property type="term" value="F:histone deacetylase activity, hydrolytic mechanism"/>
    <property type="evidence" value="ECO:0007669"/>
    <property type="project" value="UniProtKB-EC"/>
</dbReference>
<evidence type="ECO:0000256" key="1">
    <source>
        <dbReference type="ARBA" id="ARBA00004123"/>
    </source>
</evidence>